<proteinExistence type="predicted"/>
<sequence length="117" mass="12937">MCCLAGTLPGLMSSLHRPSVKAFYQNHSLSSSQRLSIVRKARLRGTVDDLQPLEAFTAGAFGWGHSNRTGVPTMHRHRAPKHSESATSAQILRQASPPEREGLVEVPHWLSDSRFHV</sequence>
<dbReference type="AlphaFoldDB" id="A0A8H6J1K9"/>
<evidence type="ECO:0000313" key="3">
    <source>
        <dbReference type="Proteomes" id="UP000652219"/>
    </source>
</evidence>
<reference evidence="2 3" key="1">
    <citation type="journal article" date="2020" name="Phytopathology">
        <title>Genome Sequence Resources of Colletotrichum truncatum, C. plurivorum, C. musicola, and C. sojae: Four Species Pathogenic to Soybean (Glycine max).</title>
        <authorList>
            <person name="Rogerio F."/>
            <person name="Boufleur T.R."/>
            <person name="Ciampi-Guillardi M."/>
            <person name="Sukno S.A."/>
            <person name="Thon M.R."/>
            <person name="Massola Junior N.S."/>
            <person name="Baroncelli R."/>
        </authorList>
    </citation>
    <scope>NUCLEOTIDE SEQUENCE [LARGE SCALE GENOMIC DNA]</scope>
    <source>
        <strain evidence="2 3">LFN0009</strain>
    </source>
</reference>
<accession>A0A8H6J1K9</accession>
<dbReference type="Proteomes" id="UP000652219">
    <property type="component" value="Unassembled WGS sequence"/>
</dbReference>
<name>A0A8H6J1K9_9PEZI</name>
<protein>
    <submittedName>
        <fullName evidence="2">Uncharacterized protein</fullName>
    </submittedName>
</protein>
<evidence type="ECO:0000256" key="1">
    <source>
        <dbReference type="SAM" id="MobiDB-lite"/>
    </source>
</evidence>
<feature type="region of interest" description="Disordered" evidence="1">
    <location>
        <begin position="67"/>
        <end position="100"/>
    </location>
</feature>
<dbReference type="EMBL" id="WIGN01000198">
    <property type="protein sequence ID" value="KAF6804824.1"/>
    <property type="molecule type" value="Genomic_DNA"/>
</dbReference>
<comment type="caution">
    <text evidence="2">The sequence shown here is derived from an EMBL/GenBank/DDBJ whole genome shotgun (WGS) entry which is preliminary data.</text>
</comment>
<evidence type="ECO:0000313" key="2">
    <source>
        <dbReference type="EMBL" id="KAF6804824.1"/>
    </source>
</evidence>
<keyword evidence="3" id="KW-1185">Reference proteome</keyword>
<organism evidence="2 3">
    <name type="scientific">Colletotrichum sojae</name>
    <dbReference type="NCBI Taxonomy" id="2175907"/>
    <lineage>
        <taxon>Eukaryota</taxon>
        <taxon>Fungi</taxon>
        <taxon>Dikarya</taxon>
        <taxon>Ascomycota</taxon>
        <taxon>Pezizomycotina</taxon>
        <taxon>Sordariomycetes</taxon>
        <taxon>Hypocreomycetidae</taxon>
        <taxon>Glomerellales</taxon>
        <taxon>Glomerellaceae</taxon>
        <taxon>Colletotrichum</taxon>
        <taxon>Colletotrichum orchidearum species complex</taxon>
    </lineage>
</organism>
<gene>
    <name evidence="2" type="ORF">CSOJ01_09918</name>
</gene>